<dbReference type="RefSeq" id="XP_001030158.2">
    <property type="nucleotide sequence ID" value="XM_001030158.2"/>
</dbReference>
<name>Q22B13_TETTS</name>
<reference evidence="2" key="1">
    <citation type="journal article" date="2006" name="PLoS Biol.">
        <title>Macronuclear genome sequence of the ciliate Tetrahymena thermophila, a model eukaryote.</title>
        <authorList>
            <person name="Eisen J.A."/>
            <person name="Coyne R.S."/>
            <person name="Wu M."/>
            <person name="Wu D."/>
            <person name="Thiagarajan M."/>
            <person name="Wortman J.R."/>
            <person name="Badger J.H."/>
            <person name="Ren Q."/>
            <person name="Amedeo P."/>
            <person name="Jones K.M."/>
            <person name="Tallon L.J."/>
            <person name="Delcher A.L."/>
            <person name="Salzberg S.L."/>
            <person name="Silva J.C."/>
            <person name="Haas B.J."/>
            <person name="Majoros W.H."/>
            <person name="Farzad M."/>
            <person name="Carlton J.M."/>
            <person name="Smith R.K. Jr."/>
            <person name="Garg J."/>
            <person name="Pearlman R.E."/>
            <person name="Karrer K.M."/>
            <person name="Sun L."/>
            <person name="Manning G."/>
            <person name="Elde N.C."/>
            <person name="Turkewitz A.P."/>
            <person name="Asai D.J."/>
            <person name="Wilkes D.E."/>
            <person name="Wang Y."/>
            <person name="Cai H."/>
            <person name="Collins K."/>
            <person name="Stewart B.A."/>
            <person name="Lee S.R."/>
            <person name="Wilamowska K."/>
            <person name="Weinberg Z."/>
            <person name="Ruzzo W.L."/>
            <person name="Wloga D."/>
            <person name="Gaertig J."/>
            <person name="Frankel J."/>
            <person name="Tsao C.-C."/>
            <person name="Gorovsky M.A."/>
            <person name="Keeling P.J."/>
            <person name="Waller R.F."/>
            <person name="Patron N.J."/>
            <person name="Cherry J.M."/>
            <person name="Stover N.A."/>
            <person name="Krieger C.J."/>
            <person name="del Toro C."/>
            <person name="Ryder H.F."/>
            <person name="Williamson S.C."/>
            <person name="Barbeau R.A."/>
            <person name="Hamilton E.P."/>
            <person name="Orias E."/>
        </authorList>
    </citation>
    <scope>NUCLEOTIDE SEQUENCE [LARGE SCALE GENOMIC DNA]</scope>
    <source>
        <strain evidence="2">SB210</strain>
    </source>
</reference>
<dbReference type="HOGENOM" id="CLU_1900435_0_0_1"/>
<accession>Q22B13</accession>
<gene>
    <name evidence="1" type="ORF">TTHERM_01125300</name>
</gene>
<dbReference type="Proteomes" id="UP000009168">
    <property type="component" value="Unassembled WGS sequence"/>
</dbReference>
<dbReference type="InParanoid" id="Q22B13"/>
<keyword evidence="1" id="KW-0418">Kinase</keyword>
<sequence length="205" mass="23530">MSIILILHVKGQNEKCQIGCQSCNNQIQNTPCSQCYEGYQLQQETGICQYTQCNPNLYFQIQANQNSDSKGDCVSVCNPLYLGEPQTNLCTKKLTCSTSFLTQQNFINSGQAQDIFVYQNQYYIALQSGFLSVYNMTDMFLIKNLYYDSNDLKILNINGFILVISSNSILSQWEIVNEQRQYGQSSQIYFSIQYFIKQHNHLSSI</sequence>
<evidence type="ECO:0000313" key="1">
    <source>
        <dbReference type="EMBL" id="EAR82495.2"/>
    </source>
</evidence>
<dbReference type="GO" id="GO:0016301">
    <property type="term" value="F:kinase activity"/>
    <property type="evidence" value="ECO:0007669"/>
    <property type="project" value="UniProtKB-KW"/>
</dbReference>
<protein>
    <submittedName>
        <fullName evidence="1">Kinase domain protein</fullName>
    </submittedName>
</protein>
<organism evidence="1 2">
    <name type="scientific">Tetrahymena thermophila (strain SB210)</name>
    <dbReference type="NCBI Taxonomy" id="312017"/>
    <lineage>
        <taxon>Eukaryota</taxon>
        <taxon>Sar</taxon>
        <taxon>Alveolata</taxon>
        <taxon>Ciliophora</taxon>
        <taxon>Intramacronucleata</taxon>
        <taxon>Oligohymenophorea</taxon>
        <taxon>Hymenostomatida</taxon>
        <taxon>Tetrahymenina</taxon>
        <taxon>Tetrahymenidae</taxon>
        <taxon>Tetrahymena</taxon>
    </lineage>
</organism>
<proteinExistence type="predicted"/>
<keyword evidence="2" id="KW-1185">Reference proteome</keyword>
<keyword evidence="1" id="KW-0808">Transferase</keyword>
<dbReference type="KEGG" id="tet:TTHERM_01125300"/>
<evidence type="ECO:0000313" key="2">
    <source>
        <dbReference type="Proteomes" id="UP000009168"/>
    </source>
</evidence>
<dbReference type="EMBL" id="GG662450">
    <property type="protein sequence ID" value="EAR82495.2"/>
    <property type="molecule type" value="Genomic_DNA"/>
</dbReference>
<dbReference type="AlphaFoldDB" id="Q22B13"/>
<dbReference type="GeneID" id="7836740"/>